<sequence>MATAGAPPGLVAYRLRAELRGHASDVRAVVALPGGGYATASRDATVCIWEPSCDGGLLPLEPTRVLRGHDHFVVTLAVLLVGAEGGRALLASGSADKTIRIWDTTTGDCLCTLRGHTDAVCSLSAADGNRLVSASWDKTARVWLLDASGEESDVSAKCVATLTGHQAAVWDALLLPSTGVVVTCSADRTLKLWNVGSGSCTSTVTGHTDVVRALAALPFGGLISVANDSSARLWKWEQSAGLTLSSAASDVHDGNFVYTVDARVLAGSGDSSAVTVASGGEDNALRVSGVTIESDGRTLQLQTVQTVTHPGSVWSVALADSGDLITGCSDGVARVFTRDPSRVARSDALEVFEASVAARKVSTKLIGGVDAKKLPLLSKALSTPGVKDGENRMVRRDDGDGAEVHMWSASDSKWSKVGDIVDGPGGGGGGGGSGSGGEVNGVRYDYVFDVDLGEGIPNVKLGYNRGEDTYVAAQRFIDTNSLNQDFLDQVATFIETQAGADATTLTTAASSDPLTGGGRYIPRANAGEAAGAAAGIGSPLTAGRYIPGGGGAAAAPSRPAPPPRKLIPHPDGVVTMSASDQLEKIGTKLADFHAALGTASVTDAEVELVCGSLLPKLGGGGGLRGAGPGAGVVSDEECAAIEALLEKWPTSQVFPVLDIARLVVATPSGAACLFGRRNGVALTHVLRHVNTAFPADPAAMSDKDAPVPPKAPGAVALLGCRFAVNLFHNRVVASTARTRQADILTTFGRAAGGSASPARARDTFAVLLLNYAVALSEARAPAADRAPALEAAVTGLRHEREELVAFKLAVALGTLMTGDDEAVTEAAMTLGAAAAVALVAPLSPRCQQVATEIATLIAVD</sequence>
<gene>
    <name evidence="1" type="ORF">I4F81_001085</name>
</gene>
<evidence type="ECO:0000313" key="1">
    <source>
        <dbReference type="EMBL" id="KAK1858484.1"/>
    </source>
</evidence>
<reference evidence="1" key="1">
    <citation type="submission" date="2019-11" db="EMBL/GenBank/DDBJ databases">
        <title>Nori genome reveals adaptations in red seaweeds to the harsh intertidal environment.</title>
        <authorList>
            <person name="Wang D."/>
            <person name="Mao Y."/>
        </authorList>
    </citation>
    <scope>NUCLEOTIDE SEQUENCE</scope>
    <source>
        <tissue evidence="1">Gametophyte</tissue>
    </source>
</reference>
<name>A0ACC3BKH6_PYRYE</name>
<keyword evidence="2" id="KW-1185">Reference proteome</keyword>
<accession>A0ACC3BKH6</accession>
<proteinExistence type="predicted"/>
<dbReference type="EMBL" id="CM020618">
    <property type="protein sequence ID" value="KAK1858484.1"/>
    <property type="molecule type" value="Genomic_DNA"/>
</dbReference>
<evidence type="ECO:0000313" key="2">
    <source>
        <dbReference type="Proteomes" id="UP000798662"/>
    </source>
</evidence>
<comment type="caution">
    <text evidence="1">The sequence shown here is derived from an EMBL/GenBank/DDBJ whole genome shotgun (WGS) entry which is preliminary data.</text>
</comment>
<dbReference type="Proteomes" id="UP000798662">
    <property type="component" value="Chromosome 1"/>
</dbReference>
<organism evidence="1 2">
    <name type="scientific">Pyropia yezoensis</name>
    <name type="common">Susabi-nori</name>
    <name type="synonym">Porphyra yezoensis</name>
    <dbReference type="NCBI Taxonomy" id="2788"/>
    <lineage>
        <taxon>Eukaryota</taxon>
        <taxon>Rhodophyta</taxon>
        <taxon>Bangiophyceae</taxon>
        <taxon>Bangiales</taxon>
        <taxon>Bangiaceae</taxon>
        <taxon>Pyropia</taxon>
    </lineage>
</organism>
<protein>
    <submittedName>
        <fullName evidence="1">Uncharacterized protein</fullName>
    </submittedName>
</protein>